<organism evidence="9 10">
    <name type="scientific">Halomonas heilongjiangensis</name>
    <dbReference type="NCBI Taxonomy" id="1387883"/>
    <lineage>
        <taxon>Bacteria</taxon>
        <taxon>Pseudomonadati</taxon>
        <taxon>Pseudomonadota</taxon>
        <taxon>Gammaproteobacteria</taxon>
        <taxon>Oceanospirillales</taxon>
        <taxon>Halomonadaceae</taxon>
        <taxon>Halomonas</taxon>
    </lineage>
</organism>
<proteinExistence type="inferred from homology"/>
<dbReference type="GO" id="GO:0005886">
    <property type="term" value="C:plasma membrane"/>
    <property type="evidence" value="ECO:0007669"/>
    <property type="project" value="UniProtKB-SubCell"/>
</dbReference>
<gene>
    <name evidence="9" type="ORF">C1H66_19385</name>
</gene>
<evidence type="ECO:0000256" key="4">
    <source>
        <dbReference type="ARBA" id="ARBA00022692"/>
    </source>
</evidence>
<dbReference type="PANTHER" id="PTHR33362:SF5">
    <property type="entry name" value="C4-DICARBOXYLATE TRAP TRANSPORTER LARGE PERMEASE PROTEIN DCTM"/>
    <property type="match status" value="1"/>
</dbReference>
<dbReference type="PANTHER" id="PTHR33362">
    <property type="entry name" value="SIALIC ACID TRAP TRANSPORTER PERMEASE PROTEIN SIAT-RELATED"/>
    <property type="match status" value="1"/>
</dbReference>
<feature type="transmembrane region" description="Helical" evidence="7">
    <location>
        <begin position="404"/>
        <end position="425"/>
    </location>
</feature>
<feature type="transmembrane region" description="Helical" evidence="7">
    <location>
        <begin position="6"/>
        <end position="38"/>
    </location>
</feature>
<comment type="caution">
    <text evidence="9">The sequence shown here is derived from an EMBL/GenBank/DDBJ whole genome shotgun (WGS) entry which is preliminary data.</text>
</comment>
<comment type="subcellular location">
    <subcellularLocation>
        <location evidence="1 7">Cell inner membrane</location>
        <topology evidence="1 7">Multi-pass membrane protein</topology>
    </subcellularLocation>
</comment>
<dbReference type="Proteomes" id="UP000235346">
    <property type="component" value="Unassembled WGS sequence"/>
</dbReference>
<comment type="function">
    <text evidence="7">Part of the tripartite ATP-independent periplasmic (TRAP) transport system.</text>
</comment>
<evidence type="ECO:0000313" key="10">
    <source>
        <dbReference type="Proteomes" id="UP000235346"/>
    </source>
</evidence>
<dbReference type="InterPro" id="IPR010656">
    <property type="entry name" value="DctM"/>
</dbReference>
<feature type="transmembrane region" description="Helical" evidence="7">
    <location>
        <begin position="100"/>
        <end position="125"/>
    </location>
</feature>
<feature type="transmembrane region" description="Helical" evidence="7">
    <location>
        <begin position="305"/>
        <end position="330"/>
    </location>
</feature>
<feature type="domain" description="TRAP C4-dicarboxylate transport system permease DctM subunit" evidence="8">
    <location>
        <begin position="11"/>
        <end position="427"/>
    </location>
</feature>
<evidence type="ECO:0000313" key="9">
    <source>
        <dbReference type="EMBL" id="PMR67497.1"/>
    </source>
</evidence>
<feature type="transmembrane region" description="Helical" evidence="7">
    <location>
        <begin position="173"/>
        <end position="197"/>
    </location>
</feature>
<evidence type="ECO:0000259" key="8">
    <source>
        <dbReference type="Pfam" id="PF06808"/>
    </source>
</evidence>
<feature type="transmembrane region" description="Helical" evidence="7">
    <location>
        <begin position="245"/>
        <end position="263"/>
    </location>
</feature>
<comment type="similarity">
    <text evidence="7">Belongs to the TRAP transporter large permease family.</text>
</comment>
<evidence type="ECO:0000256" key="5">
    <source>
        <dbReference type="ARBA" id="ARBA00022989"/>
    </source>
</evidence>
<keyword evidence="3 7" id="KW-0997">Cell inner membrane</keyword>
<keyword evidence="4 7" id="KW-0812">Transmembrane</keyword>
<reference evidence="9 10" key="1">
    <citation type="submission" date="2018-01" db="EMBL/GenBank/DDBJ databases">
        <title>Halomonas endophytica sp. nov., isolated from storage liquid in the stems of Populus euphratica.</title>
        <authorList>
            <person name="Chen C."/>
        </authorList>
    </citation>
    <scope>NUCLEOTIDE SEQUENCE [LARGE SCALE GENOMIC DNA]</scope>
    <source>
        <strain evidence="9 10">DSM 26881</strain>
    </source>
</reference>
<dbReference type="InterPro" id="IPR004681">
    <property type="entry name" value="TRAP_DctM"/>
</dbReference>
<keyword evidence="2" id="KW-1003">Cell membrane</keyword>
<protein>
    <recommendedName>
        <fullName evidence="7">TRAP transporter large permease protein</fullName>
    </recommendedName>
</protein>
<feature type="transmembrane region" description="Helical" evidence="7">
    <location>
        <begin position="360"/>
        <end position="384"/>
    </location>
</feature>
<keyword evidence="10" id="KW-1185">Reference proteome</keyword>
<evidence type="ECO:0000256" key="6">
    <source>
        <dbReference type="ARBA" id="ARBA00023136"/>
    </source>
</evidence>
<feature type="transmembrane region" description="Helical" evidence="7">
    <location>
        <begin position="218"/>
        <end position="239"/>
    </location>
</feature>
<evidence type="ECO:0000256" key="1">
    <source>
        <dbReference type="ARBA" id="ARBA00004429"/>
    </source>
</evidence>
<name>A0A2N7TH43_9GAMM</name>
<dbReference type="AlphaFoldDB" id="A0A2N7TH43"/>
<keyword evidence="6 7" id="KW-0472">Membrane</keyword>
<dbReference type="Pfam" id="PF06808">
    <property type="entry name" value="DctM"/>
    <property type="match status" value="1"/>
</dbReference>
<dbReference type="OrthoDB" id="9796052at2"/>
<dbReference type="EMBL" id="PNRE01000090">
    <property type="protein sequence ID" value="PMR67497.1"/>
    <property type="molecule type" value="Genomic_DNA"/>
</dbReference>
<feature type="transmembrane region" description="Helical" evidence="7">
    <location>
        <begin position="50"/>
        <end position="72"/>
    </location>
</feature>
<accession>A0A2N7TH43</accession>
<feature type="transmembrane region" description="Helical" evidence="7">
    <location>
        <begin position="137"/>
        <end position="161"/>
    </location>
</feature>
<evidence type="ECO:0000256" key="7">
    <source>
        <dbReference type="RuleBase" id="RU369079"/>
    </source>
</evidence>
<feature type="transmembrane region" description="Helical" evidence="7">
    <location>
        <begin position="337"/>
        <end position="354"/>
    </location>
</feature>
<keyword evidence="7" id="KW-0813">Transport</keyword>
<dbReference type="PIRSF" id="PIRSF006066">
    <property type="entry name" value="HI0050"/>
    <property type="match status" value="1"/>
</dbReference>
<sequence length="438" mass="45671">MLEIAVSLTIFLLIGFVIGLHVAVVLGMAALVVGLVFIGPIWGFFGHVSWASHSTLTIIVVPLYIMMGEILLRSGMTDDLYETFSKMLSRLPGGLMHTNIFASGVFAAVSGSSVATTSTIGSVAMPAMRKHGYSEKISLGSIASGGTLGVLIPPSIIMIVYGLVAEVSIGQLYIAAIVPGLIMLASFLGVVAVFSFASPHRVRNSGGEVSVKGLVTGILKILPIVGLIGVVLGSIYTGVATSVEAAAYGVTGAFLIACFKRRVSLRMLSETFVSTAVTSCMVILIVVAAFLLQFVLSFVGIPAAISAWVAELGLTQLQLIILLCVVFILLGTVMDGLAIVVSTLPIFLPVLVAADVDLVWFGIIVVILVELALITPPVGMNLFVLQGVRQRLAGDGPVGPITDVVLGVMPFLMAMLAVLAIIIAFPDIALSLVGSHIK</sequence>
<evidence type="ECO:0000256" key="3">
    <source>
        <dbReference type="ARBA" id="ARBA00022519"/>
    </source>
</evidence>
<dbReference type="RefSeq" id="WP_102629513.1">
    <property type="nucleotide sequence ID" value="NZ_PDOH01000056.1"/>
</dbReference>
<keyword evidence="5 7" id="KW-1133">Transmembrane helix</keyword>
<feature type="transmembrane region" description="Helical" evidence="7">
    <location>
        <begin position="275"/>
        <end position="299"/>
    </location>
</feature>
<dbReference type="NCBIfam" id="TIGR00786">
    <property type="entry name" value="dctM"/>
    <property type="match status" value="1"/>
</dbReference>
<comment type="subunit">
    <text evidence="7">The complex comprises the extracytoplasmic solute receptor protein and the two transmembrane proteins.</text>
</comment>
<dbReference type="GO" id="GO:0022857">
    <property type="term" value="F:transmembrane transporter activity"/>
    <property type="evidence" value="ECO:0007669"/>
    <property type="project" value="UniProtKB-UniRule"/>
</dbReference>
<evidence type="ECO:0000256" key="2">
    <source>
        <dbReference type="ARBA" id="ARBA00022475"/>
    </source>
</evidence>